<protein>
    <submittedName>
        <fullName evidence="1">MSMEG_0570 family nitrogen starvation response protein</fullName>
    </submittedName>
</protein>
<reference evidence="2" key="1">
    <citation type="submission" date="2018-04" db="EMBL/GenBank/DDBJ databases">
        <authorList>
            <person name="Cornet L."/>
        </authorList>
    </citation>
    <scope>NUCLEOTIDE SEQUENCE [LARGE SCALE GENOMIC DNA]</scope>
</reference>
<dbReference type="AlphaFoldDB" id="A0A2W4XI59"/>
<comment type="caution">
    <text evidence="1">The sequence shown here is derived from an EMBL/GenBank/DDBJ whole genome shotgun (WGS) entry which is preliminary data.</text>
</comment>
<evidence type="ECO:0000313" key="1">
    <source>
        <dbReference type="EMBL" id="PZO55727.1"/>
    </source>
</evidence>
<organism evidence="1 2">
    <name type="scientific">Phormidesmis priestleyi</name>
    <dbReference type="NCBI Taxonomy" id="268141"/>
    <lineage>
        <taxon>Bacteria</taxon>
        <taxon>Bacillati</taxon>
        <taxon>Cyanobacteriota</taxon>
        <taxon>Cyanophyceae</taxon>
        <taxon>Leptolyngbyales</taxon>
        <taxon>Leptolyngbyaceae</taxon>
        <taxon>Phormidesmis</taxon>
    </lineage>
</organism>
<evidence type="ECO:0000313" key="2">
    <source>
        <dbReference type="Proteomes" id="UP000249794"/>
    </source>
</evidence>
<sequence length="97" mass="11035">MPEINFKIQWPDGQQEVCYSPSLIVQKYFEPGESYTITDFLVRSRESLTIASDRVQAKYGFACSRALGQLRKIETTAQSYPATDTVTVLQFDEGDRC</sequence>
<dbReference type="NCBIfam" id="TIGR04042">
    <property type="entry name" value="MSMEG_0570_fam"/>
    <property type="match status" value="1"/>
</dbReference>
<dbReference type="InterPro" id="IPR023846">
    <property type="entry name" value="CHP04042_MSMEG0570"/>
</dbReference>
<gene>
    <name evidence="1" type="ORF">DCF15_10035</name>
</gene>
<dbReference type="Proteomes" id="UP000249794">
    <property type="component" value="Unassembled WGS sequence"/>
</dbReference>
<name>A0A2W4XI59_9CYAN</name>
<proteinExistence type="predicted"/>
<accession>A0A2W4XI59</accession>
<dbReference type="EMBL" id="QBMP01000088">
    <property type="protein sequence ID" value="PZO55727.1"/>
    <property type="molecule type" value="Genomic_DNA"/>
</dbReference>
<reference evidence="1 2" key="2">
    <citation type="submission" date="2018-06" db="EMBL/GenBank/DDBJ databases">
        <title>Metagenomic assembly of (sub)arctic Cyanobacteria and their associated microbiome from non-axenic cultures.</title>
        <authorList>
            <person name="Baurain D."/>
        </authorList>
    </citation>
    <scope>NUCLEOTIDE SEQUENCE [LARGE SCALE GENOMIC DNA]</scope>
    <source>
        <strain evidence="1">ULC027bin1</strain>
    </source>
</reference>